<protein>
    <recommendedName>
        <fullName evidence="1">Peptidase M24 domain-containing protein</fullName>
    </recommendedName>
</protein>
<proteinExistence type="predicted"/>
<dbReference type="EMBL" id="UINC01001929">
    <property type="protein sequence ID" value="SUZ90866.1"/>
    <property type="molecule type" value="Genomic_DNA"/>
</dbReference>
<evidence type="ECO:0000259" key="1">
    <source>
        <dbReference type="Pfam" id="PF00557"/>
    </source>
</evidence>
<dbReference type="InterPro" id="IPR036005">
    <property type="entry name" value="Creatinase/aminopeptidase-like"/>
</dbReference>
<dbReference type="Gene3D" id="3.90.230.10">
    <property type="entry name" value="Creatinase/methionine aminopeptidase superfamily"/>
    <property type="match status" value="1"/>
</dbReference>
<dbReference type="InterPro" id="IPR000994">
    <property type="entry name" value="Pept_M24"/>
</dbReference>
<name>A0A381RGD2_9ZZZZ</name>
<gene>
    <name evidence="2" type="ORF">METZ01_LOCUS43720</name>
</gene>
<evidence type="ECO:0000313" key="2">
    <source>
        <dbReference type="EMBL" id="SUZ90866.1"/>
    </source>
</evidence>
<dbReference type="Pfam" id="PF00557">
    <property type="entry name" value="Peptidase_M24"/>
    <property type="match status" value="1"/>
</dbReference>
<organism evidence="2">
    <name type="scientific">marine metagenome</name>
    <dbReference type="NCBI Taxonomy" id="408172"/>
    <lineage>
        <taxon>unclassified sequences</taxon>
        <taxon>metagenomes</taxon>
        <taxon>ecological metagenomes</taxon>
    </lineage>
</organism>
<sequence>MKIINLILLLSFSIQIQSQNIISLKERATVIENIQKDRFDNLLPKLMKETGIDMWILITREYNEDPIIKTMLPPTWLNARRRTILAFYYDKSSGKVEKVAIARYSFGKNIPSIWNKEKEPDQWKALSNFIESKNPNKIGLNYSEHFAITDGIVKTDYELFMNNISKKSAAKVVSAEKLGIRWIETRTQYEMTIFSQLVEITHNIIKEAFSTKVITPGITSTDDVVWWMREKVSALGLKTWFHPTIDVQRSDNSDLYAFDGKSKFDIIQPGDLVHCDFGITYLTLNTDCQEIAYVLKPNENKAPVFLSNALKQGNRVQDIFTGNFKFGKTGNQVLKESLESAINEGLKPQIYTHPLGTFGHSSGTTFGMWDSQQGVPFNGDHPLQYNTVYAIELNTKVFIEEWNKEIRIMLEEAGFYGKNGFRYVNGRETEIILIGKKDKAINN</sequence>
<dbReference type="SUPFAM" id="SSF55920">
    <property type="entry name" value="Creatinase/aminopeptidase"/>
    <property type="match status" value="1"/>
</dbReference>
<dbReference type="AlphaFoldDB" id="A0A381RGD2"/>
<accession>A0A381RGD2</accession>
<feature type="domain" description="Peptidase M24" evidence="1">
    <location>
        <begin position="198"/>
        <end position="408"/>
    </location>
</feature>
<reference evidence="2" key="1">
    <citation type="submission" date="2018-05" db="EMBL/GenBank/DDBJ databases">
        <authorList>
            <person name="Lanie J.A."/>
            <person name="Ng W.-L."/>
            <person name="Kazmierczak K.M."/>
            <person name="Andrzejewski T.M."/>
            <person name="Davidsen T.M."/>
            <person name="Wayne K.J."/>
            <person name="Tettelin H."/>
            <person name="Glass J.I."/>
            <person name="Rusch D."/>
            <person name="Podicherti R."/>
            <person name="Tsui H.-C.T."/>
            <person name="Winkler M.E."/>
        </authorList>
    </citation>
    <scope>NUCLEOTIDE SEQUENCE</scope>
</reference>